<comment type="caution">
    <text evidence="2">The sequence shown here is derived from an EMBL/GenBank/DDBJ whole genome shotgun (WGS) entry which is preliminary data.</text>
</comment>
<feature type="compositionally biased region" description="Basic residues" evidence="1">
    <location>
        <begin position="91"/>
        <end position="101"/>
    </location>
</feature>
<feature type="region of interest" description="Disordered" evidence="1">
    <location>
        <begin position="45"/>
        <end position="101"/>
    </location>
</feature>
<keyword evidence="3" id="KW-1185">Reference proteome</keyword>
<dbReference type="Proteomes" id="UP000467700">
    <property type="component" value="Unassembled WGS sequence"/>
</dbReference>
<dbReference type="EMBL" id="CACVBS010000048">
    <property type="protein sequence ID" value="CAA7265307.1"/>
    <property type="molecule type" value="Genomic_DNA"/>
</dbReference>
<organism evidence="2 3">
    <name type="scientific">Cyclocybe aegerita</name>
    <name type="common">Black poplar mushroom</name>
    <name type="synonym">Agrocybe aegerita</name>
    <dbReference type="NCBI Taxonomy" id="1973307"/>
    <lineage>
        <taxon>Eukaryota</taxon>
        <taxon>Fungi</taxon>
        <taxon>Dikarya</taxon>
        <taxon>Basidiomycota</taxon>
        <taxon>Agaricomycotina</taxon>
        <taxon>Agaricomycetes</taxon>
        <taxon>Agaricomycetidae</taxon>
        <taxon>Agaricales</taxon>
        <taxon>Agaricineae</taxon>
        <taxon>Bolbitiaceae</taxon>
        <taxon>Cyclocybe</taxon>
    </lineage>
</organism>
<evidence type="ECO:0000313" key="2">
    <source>
        <dbReference type="EMBL" id="CAA7265307.1"/>
    </source>
</evidence>
<name>A0A8S0WLG0_CYCAE</name>
<feature type="compositionally biased region" description="Acidic residues" evidence="1">
    <location>
        <begin position="65"/>
        <end position="82"/>
    </location>
</feature>
<gene>
    <name evidence="2" type="ORF">AAE3_LOCUS7539</name>
</gene>
<proteinExistence type="predicted"/>
<accession>A0A8S0WLG0</accession>
<dbReference type="AlphaFoldDB" id="A0A8S0WLG0"/>
<evidence type="ECO:0000313" key="3">
    <source>
        <dbReference type="Proteomes" id="UP000467700"/>
    </source>
</evidence>
<evidence type="ECO:0000256" key="1">
    <source>
        <dbReference type="SAM" id="MobiDB-lite"/>
    </source>
</evidence>
<protein>
    <submittedName>
        <fullName evidence="2">Uncharacterized protein</fullName>
    </submittedName>
</protein>
<reference evidence="2 3" key="1">
    <citation type="submission" date="2020-01" db="EMBL/GenBank/DDBJ databases">
        <authorList>
            <person name="Gupta K D."/>
        </authorList>
    </citation>
    <scope>NUCLEOTIDE SEQUENCE [LARGE SCALE GENOMIC DNA]</scope>
</reference>
<sequence length="339" mass="39083">MAKFADLPAELLYEFVAEVVSEYVDRAVTCEPIALQEEAAAVIDRPQQVVSADGSNPDGAMSTDPPDDDWDDEEDEDTDDPYYDPWDKSPQAKRRRAFRKWQKKDREEKLHQATLGPFGVKRNVAGSLRHSPWSIIWRMRRHYRIARSEPFESRHMKTDQRTHNANFYDADTHEKFEATRLDIWAVMFGHQDCVEAIAHPVLRRRIERRAYASVLAGECFQHWEIDSILALNVVLDGYLLTAGQWVKFAKQSDNFLLIFEELERKQKCNYDEVDYPGLPGPVVEAVGIRQVFRDTLEIVASLPRCGPENGDVTKAVKIVKRVAPRWDELAKTSFYVDVL</sequence>
<dbReference type="OrthoDB" id="10405894at2759"/>